<dbReference type="GO" id="GO:0019957">
    <property type="term" value="F:C-C chemokine binding"/>
    <property type="evidence" value="ECO:0007669"/>
    <property type="project" value="TreeGrafter"/>
</dbReference>
<dbReference type="GO" id="GO:0055037">
    <property type="term" value="C:recycling endosome"/>
    <property type="evidence" value="ECO:0007669"/>
    <property type="project" value="UniProtKB-SubCell"/>
</dbReference>
<dbReference type="GO" id="GO:0004930">
    <property type="term" value="F:G protein-coupled receptor activity"/>
    <property type="evidence" value="ECO:0007669"/>
    <property type="project" value="UniProtKB-UniRule"/>
</dbReference>
<feature type="transmembrane region" description="Helical" evidence="14">
    <location>
        <begin position="383"/>
        <end position="403"/>
    </location>
</feature>
<evidence type="ECO:0000256" key="8">
    <source>
        <dbReference type="ARBA" id="ARBA00023136"/>
    </source>
</evidence>
<comment type="function">
    <text evidence="14">Atypical chemokine receptor that controls chemokine levels and localization via high-affinity chemokine binding that is uncoupled from classic ligand-driven signal transduction cascades, resulting instead in chemokine sequestration, degradation, or transcytosis. Also known as interceptor (internalizing receptor) or chemokine-scavenging receptor or chemokine decoy receptor. Has a promiscuous chemokine-binding profile, interacting with inflammatory chemokines of both the CXC and the CC subfamilies but not with homeostatic chemokines. Acts as a receptor for chemokines including CCL2, CCL5, CCL7, CCL11, CCL13, CCL14, CCL17, CXCL5, CXCL6, IL8/CXCL8, CXCL11, GRO, RANTES, MCP-1 and TARC. May regulate chemokine bioavailability and, consequently, leukocyte recruitment through two distinct mechanisms: when expressed in endothelial cells, it sustains the abluminal to luminal transcytosis of tissue-derived chemokines and their subsequent presentation to circulating leukocytes; when expressed in erythrocytes, serves as blood reservoir of cognate chemokines but also as a chemokine sink, buffering potential surges in plasma chemokine levels.</text>
</comment>
<evidence type="ECO:0000256" key="9">
    <source>
        <dbReference type="ARBA" id="ARBA00023157"/>
    </source>
</evidence>
<dbReference type="CDD" id="cd15010">
    <property type="entry name" value="7tmA_ACKR1_DARC"/>
    <property type="match status" value="1"/>
</dbReference>
<comment type="similarity">
    <text evidence="2 14">Belongs to the G-protein coupled receptor 1 family. Atypical chemokine receptor subfamily.</text>
</comment>
<keyword evidence="8 14" id="KW-0472">Membrane</keyword>
<dbReference type="FunFam" id="1.20.1070.10:FF:000266">
    <property type="entry name" value="Atypical chemokine receptor 1"/>
    <property type="match status" value="1"/>
</dbReference>
<dbReference type="Gene3D" id="1.20.1070.10">
    <property type="entry name" value="Rhodopsin 7-helix transmembrane proteins"/>
    <property type="match status" value="1"/>
</dbReference>
<dbReference type="Ensembl" id="ENSMMST00000026555.1">
    <property type="protein sequence ID" value="ENSMMSP00000024016.1"/>
    <property type="gene ID" value="ENSMMSG00000018083.1"/>
</dbReference>
<feature type="transmembrane region" description="Helical" evidence="14">
    <location>
        <begin position="342"/>
        <end position="363"/>
    </location>
</feature>
<feature type="transmembrane region" description="Helical" evidence="14">
    <location>
        <begin position="298"/>
        <end position="321"/>
    </location>
</feature>
<keyword evidence="10 14" id="KW-0675">Receptor</keyword>
<organism evidence="15 16">
    <name type="scientific">Moschus moschiferus</name>
    <name type="common">Siberian musk deer</name>
    <name type="synonym">Moschus sibiricus</name>
    <dbReference type="NCBI Taxonomy" id="68415"/>
    <lineage>
        <taxon>Eukaryota</taxon>
        <taxon>Metazoa</taxon>
        <taxon>Chordata</taxon>
        <taxon>Craniata</taxon>
        <taxon>Vertebrata</taxon>
        <taxon>Euteleostomi</taxon>
        <taxon>Mammalia</taxon>
        <taxon>Eutheria</taxon>
        <taxon>Laurasiatheria</taxon>
        <taxon>Artiodactyla</taxon>
        <taxon>Ruminantia</taxon>
        <taxon>Pecora</taxon>
        <taxon>Moschidae</taxon>
        <taxon>Moschus</taxon>
    </lineage>
</organism>
<evidence type="ECO:0000256" key="10">
    <source>
        <dbReference type="ARBA" id="ARBA00023170"/>
    </source>
</evidence>
<evidence type="ECO:0000313" key="15">
    <source>
        <dbReference type="Ensembl" id="ENSMMSP00000024016.1"/>
    </source>
</evidence>
<dbReference type="GO" id="GO:0005769">
    <property type="term" value="C:early endosome"/>
    <property type="evidence" value="ECO:0007669"/>
    <property type="project" value="UniProtKB-SubCell"/>
</dbReference>
<keyword evidence="7 14" id="KW-0297">G-protein coupled receptor</keyword>
<comment type="caution">
    <text evidence="14">Lacks conserved residue(s) required for the propagation of feature annotation.</text>
</comment>
<reference evidence="15" key="2">
    <citation type="submission" date="2025-09" db="UniProtKB">
        <authorList>
            <consortium name="Ensembl"/>
        </authorList>
    </citation>
    <scope>IDENTIFICATION</scope>
</reference>
<dbReference type="GO" id="GO:0016020">
    <property type="term" value="C:membrane"/>
    <property type="evidence" value="ECO:0007669"/>
    <property type="project" value="UniProtKB-SubCell"/>
</dbReference>
<dbReference type="PANTHER" id="PTHR14181">
    <property type="entry name" value="DUFFY ANTIGEN/CHEMOKINE RECEPTOR"/>
    <property type="match status" value="1"/>
</dbReference>
<proteinExistence type="inferred from homology"/>
<dbReference type="GO" id="GO:0006954">
    <property type="term" value="P:inflammatory response"/>
    <property type="evidence" value="ECO:0007669"/>
    <property type="project" value="UniProtKB-UniRule"/>
</dbReference>
<keyword evidence="6 14" id="KW-1133">Transmembrane helix</keyword>
<dbReference type="GeneTree" id="ENSGT00390000006372"/>
<evidence type="ECO:0000256" key="6">
    <source>
        <dbReference type="ARBA" id="ARBA00022989"/>
    </source>
</evidence>
<feature type="transmembrane region" description="Helical" evidence="14">
    <location>
        <begin position="236"/>
        <end position="259"/>
    </location>
</feature>
<accession>A0A8C6E2C0</accession>
<evidence type="ECO:0000256" key="2">
    <source>
        <dbReference type="ARBA" id="ARBA00008790"/>
    </source>
</evidence>
<sequence>MDPATCTTNTPSHKHVAFELYLSLDQVQGDGETVRAISFLFPPISQHVSYHCLTFHLWSPLPSLCLKNPFVLESPLASQPPFAPSEKHPTFWSPPFSFPKCGSSPADSSLKTGRPRRHCPQWSWGSDRRCAWGKHFLRPCPPRGPAQSRWPSLVPGAYLGATATDRATPARLSARPAPGSAMGNCLHPVADDNSTKLAFEVEIGSEFPETYYPDYNEADLEAAAPCHSCPLLDHSLLPFFILVSVLGILASGSVLYALLRPLFRWQLYQDRSTLVQLAVGSALFSIVAPILARGLSGALITSLCHLAHLVAYGSAFAQALLIGCRACLGPQLGAGQVPGLRLGITVGLWGVAALLSLPVVLGSDTSQGLCTVTFSGEWEMLRYIHAAACFAIFVLLPLGLLGVKGLRKALGRAPCPWVDILWVWFIFWWPQGMALGLDSLVRSRAIVLLTCPAQQALDMLLDVAEALAMLHCMATPLLLAWVCYQATHTSPPSLPLPTTQTSHLDTLGGKS</sequence>
<evidence type="ECO:0000256" key="1">
    <source>
        <dbReference type="ARBA" id="ARBA00004141"/>
    </source>
</evidence>
<protein>
    <recommendedName>
        <fullName evidence="3 14">Atypical chemokine receptor 1</fullName>
    </recommendedName>
    <alternativeName>
        <fullName evidence="13 14">Duffy antigen/chemokine receptor</fullName>
    </alternativeName>
</protein>
<keyword evidence="4 14" id="KW-0812">Transmembrane</keyword>
<reference evidence="15" key="1">
    <citation type="submission" date="2025-08" db="UniProtKB">
        <authorList>
            <consortium name="Ensembl"/>
        </authorList>
    </citation>
    <scope>IDENTIFICATION</scope>
</reference>
<keyword evidence="9" id="KW-1015">Disulfide bond</keyword>
<dbReference type="SUPFAM" id="SSF81321">
    <property type="entry name" value="Family A G protein-coupled receptor-like"/>
    <property type="match status" value="1"/>
</dbReference>
<evidence type="ECO:0000256" key="3">
    <source>
        <dbReference type="ARBA" id="ARBA00015484"/>
    </source>
</evidence>
<feature type="transmembrane region" description="Helical" evidence="14">
    <location>
        <begin position="271"/>
        <end position="292"/>
    </location>
</feature>
<evidence type="ECO:0000256" key="12">
    <source>
        <dbReference type="ARBA" id="ARBA00023224"/>
    </source>
</evidence>
<dbReference type="InterPro" id="IPR005384">
    <property type="entry name" value="Duffy_chemokine_rcpt"/>
</dbReference>
<evidence type="ECO:0000256" key="14">
    <source>
        <dbReference type="RuleBase" id="RU368070"/>
    </source>
</evidence>
<keyword evidence="16" id="KW-1185">Reference proteome</keyword>
<dbReference type="GO" id="GO:0070098">
    <property type="term" value="P:chemokine-mediated signaling pathway"/>
    <property type="evidence" value="ECO:0007669"/>
    <property type="project" value="UniProtKB-UniRule"/>
</dbReference>
<dbReference type="GO" id="GO:0032642">
    <property type="term" value="P:regulation of chemokine production"/>
    <property type="evidence" value="ECO:0007669"/>
    <property type="project" value="TreeGrafter"/>
</dbReference>
<dbReference type="Proteomes" id="UP000694544">
    <property type="component" value="Unplaced"/>
</dbReference>
<evidence type="ECO:0000256" key="13">
    <source>
        <dbReference type="ARBA" id="ARBA00030289"/>
    </source>
</evidence>
<dbReference type="PRINTS" id="PR01559">
    <property type="entry name" value="DUFFYANTIGEN"/>
</dbReference>
<evidence type="ECO:0000313" key="16">
    <source>
        <dbReference type="Proteomes" id="UP000694544"/>
    </source>
</evidence>
<dbReference type="PANTHER" id="PTHR14181:SF1">
    <property type="entry name" value="ATYPICAL CHEMOKINE RECEPTOR 1"/>
    <property type="match status" value="1"/>
</dbReference>
<evidence type="ECO:0000256" key="5">
    <source>
        <dbReference type="ARBA" id="ARBA00022753"/>
    </source>
</evidence>
<name>A0A8C6E2C0_MOSMO</name>
<keyword evidence="11" id="KW-0325">Glycoprotein</keyword>
<comment type="subcellular location">
    <subcellularLocation>
        <location evidence="14">Early endosome</location>
    </subcellularLocation>
    <subcellularLocation>
        <location evidence="1 14">Membrane</location>
        <topology evidence="1 14">Multi-pass membrane protein</topology>
    </subcellularLocation>
    <subcellularLocation>
        <location evidence="14">Recycling endosome</location>
    </subcellularLocation>
</comment>
<dbReference type="AlphaFoldDB" id="A0A8C6E2C0"/>
<keyword evidence="5 14" id="KW-0967">Endosome</keyword>
<keyword evidence="12 14" id="KW-0807">Transducer</keyword>
<evidence type="ECO:0000256" key="7">
    <source>
        <dbReference type="ARBA" id="ARBA00023040"/>
    </source>
</evidence>
<evidence type="ECO:0000256" key="11">
    <source>
        <dbReference type="ARBA" id="ARBA00023180"/>
    </source>
</evidence>
<evidence type="ECO:0000256" key="4">
    <source>
        <dbReference type="ARBA" id="ARBA00022692"/>
    </source>
</evidence>